<name>A0A6A7A1Q8_9PLEO</name>
<protein>
    <submittedName>
        <fullName evidence="1">Uncharacterized protein</fullName>
    </submittedName>
</protein>
<keyword evidence="2" id="KW-1185">Reference proteome</keyword>
<dbReference type="EMBL" id="MU006225">
    <property type="protein sequence ID" value="KAF2826689.1"/>
    <property type="molecule type" value="Genomic_DNA"/>
</dbReference>
<dbReference type="AlphaFoldDB" id="A0A6A7A1Q8"/>
<gene>
    <name evidence="1" type="ORF">CC86DRAFT_405951</name>
</gene>
<accession>A0A6A7A1Q8</accession>
<reference evidence="1" key="1">
    <citation type="journal article" date="2020" name="Stud. Mycol.">
        <title>101 Dothideomycetes genomes: a test case for predicting lifestyles and emergence of pathogens.</title>
        <authorList>
            <person name="Haridas S."/>
            <person name="Albert R."/>
            <person name="Binder M."/>
            <person name="Bloem J."/>
            <person name="Labutti K."/>
            <person name="Salamov A."/>
            <person name="Andreopoulos B."/>
            <person name="Baker S."/>
            <person name="Barry K."/>
            <person name="Bills G."/>
            <person name="Bluhm B."/>
            <person name="Cannon C."/>
            <person name="Castanera R."/>
            <person name="Culley D."/>
            <person name="Daum C."/>
            <person name="Ezra D."/>
            <person name="Gonzalez J."/>
            <person name="Henrissat B."/>
            <person name="Kuo A."/>
            <person name="Liang C."/>
            <person name="Lipzen A."/>
            <person name="Lutzoni F."/>
            <person name="Magnuson J."/>
            <person name="Mondo S."/>
            <person name="Nolan M."/>
            <person name="Ohm R."/>
            <person name="Pangilinan J."/>
            <person name="Park H.-J."/>
            <person name="Ramirez L."/>
            <person name="Alfaro M."/>
            <person name="Sun H."/>
            <person name="Tritt A."/>
            <person name="Yoshinaga Y."/>
            <person name="Zwiers L.-H."/>
            <person name="Turgeon B."/>
            <person name="Goodwin S."/>
            <person name="Spatafora J."/>
            <person name="Crous P."/>
            <person name="Grigoriev I."/>
        </authorList>
    </citation>
    <scope>NUCLEOTIDE SEQUENCE</scope>
    <source>
        <strain evidence="1">CBS 113818</strain>
    </source>
</reference>
<organism evidence="1 2">
    <name type="scientific">Ophiobolus disseminans</name>
    <dbReference type="NCBI Taxonomy" id="1469910"/>
    <lineage>
        <taxon>Eukaryota</taxon>
        <taxon>Fungi</taxon>
        <taxon>Dikarya</taxon>
        <taxon>Ascomycota</taxon>
        <taxon>Pezizomycotina</taxon>
        <taxon>Dothideomycetes</taxon>
        <taxon>Pleosporomycetidae</taxon>
        <taxon>Pleosporales</taxon>
        <taxon>Pleosporineae</taxon>
        <taxon>Phaeosphaeriaceae</taxon>
        <taxon>Ophiobolus</taxon>
    </lineage>
</organism>
<dbReference type="OrthoDB" id="10029320at2759"/>
<dbReference type="Proteomes" id="UP000799424">
    <property type="component" value="Unassembled WGS sequence"/>
</dbReference>
<sequence>MTERDKVKQLDQAKESADIINFKVNGAKIPNFRIARTEPNKRLKTVFGIDNAFTNPSPLAAIAFIRHATRTYVGNAVEPMKKTVGLGEKQPVEDWTALRNHALRFCKEYRDHPDNAQSINLASLVQLVTLKVSLYYLFPSEVNLTSDVFKDYVVMDDRINQLWINSKKDAAQRPNWEKETKLQDALRRVLTRPLAEASNNINTIQVHGWWSLASMYSILSNTLMSLKPVRYIRKLWTPTAALVHSSNDNKSMRPDPSDPPHNPMNLILPAYETMWRVVMRCFLEIQYRGANNRSEWCRTMKEYVEELADPHIARPILKSMSPTDARPMDIVKKGLRFILTEDKPNFFFPERWRKIEDDARKYGMDAKDWEERLCFMPFAFHCPSSQRKTNGFGYKMIALLVGVLCDTINEGWNLAGVQLPKLGTPLRSDRAHTRISN</sequence>
<proteinExistence type="predicted"/>
<evidence type="ECO:0000313" key="2">
    <source>
        <dbReference type="Proteomes" id="UP000799424"/>
    </source>
</evidence>
<evidence type="ECO:0000313" key="1">
    <source>
        <dbReference type="EMBL" id="KAF2826689.1"/>
    </source>
</evidence>